<evidence type="ECO:0000313" key="1">
    <source>
        <dbReference type="EMBL" id="KAI8428893.1"/>
    </source>
</evidence>
<name>A0ACC0JXT3_CHOFU</name>
<organism evidence="1 2">
    <name type="scientific">Choristoneura fumiferana</name>
    <name type="common">Spruce budworm moth</name>
    <name type="synonym">Archips fumiferana</name>
    <dbReference type="NCBI Taxonomy" id="7141"/>
    <lineage>
        <taxon>Eukaryota</taxon>
        <taxon>Metazoa</taxon>
        <taxon>Ecdysozoa</taxon>
        <taxon>Arthropoda</taxon>
        <taxon>Hexapoda</taxon>
        <taxon>Insecta</taxon>
        <taxon>Pterygota</taxon>
        <taxon>Neoptera</taxon>
        <taxon>Endopterygota</taxon>
        <taxon>Lepidoptera</taxon>
        <taxon>Glossata</taxon>
        <taxon>Ditrysia</taxon>
        <taxon>Tortricoidea</taxon>
        <taxon>Tortricidae</taxon>
        <taxon>Tortricinae</taxon>
        <taxon>Choristoneura</taxon>
    </lineage>
</organism>
<proteinExistence type="predicted"/>
<comment type="caution">
    <text evidence="1">The sequence shown here is derived from an EMBL/GenBank/DDBJ whole genome shotgun (WGS) entry which is preliminary data.</text>
</comment>
<accession>A0ACC0JXT3</accession>
<gene>
    <name evidence="1" type="ORF">MSG28_007526</name>
</gene>
<keyword evidence="2" id="KW-1185">Reference proteome</keyword>
<dbReference type="EMBL" id="CM046112">
    <property type="protein sequence ID" value="KAI8428893.1"/>
    <property type="molecule type" value="Genomic_DNA"/>
</dbReference>
<sequence>MKHCEEHPCRREGLRGDVMARFDTLERQRGRRPLDSAYRSIKHSAQPYTMKFNQSSSQTSTSSESQKRLASALQCECCTCLGRGVDDTATATVQVTTTD</sequence>
<evidence type="ECO:0000313" key="2">
    <source>
        <dbReference type="Proteomes" id="UP001064048"/>
    </source>
</evidence>
<protein>
    <submittedName>
        <fullName evidence="1">Uncharacterized protein</fullName>
    </submittedName>
</protein>
<dbReference type="Proteomes" id="UP001064048">
    <property type="component" value="Chromosome 12"/>
</dbReference>
<reference evidence="1 2" key="1">
    <citation type="journal article" date="2022" name="Genome Biol. Evol.">
        <title>The Spruce Budworm Genome: Reconstructing the Evolutionary History of Antifreeze Proteins.</title>
        <authorList>
            <person name="Beliveau C."/>
            <person name="Gagne P."/>
            <person name="Picq S."/>
            <person name="Vernygora O."/>
            <person name="Keeling C.I."/>
            <person name="Pinkney K."/>
            <person name="Doucet D."/>
            <person name="Wen F."/>
            <person name="Johnston J.S."/>
            <person name="Maaroufi H."/>
            <person name="Boyle B."/>
            <person name="Laroche J."/>
            <person name="Dewar K."/>
            <person name="Juretic N."/>
            <person name="Blackburn G."/>
            <person name="Nisole A."/>
            <person name="Brunet B."/>
            <person name="Brandao M."/>
            <person name="Lumley L."/>
            <person name="Duan J."/>
            <person name="Quan G."/>
            <person name="Lucarotti C.J."/>
            <person name="Roe A.D."/>
            <person name="Sperling F.A.H."/>
            <person name="Levesque R.C."/>
            <person name="Cusson M."/>
        </authorList>
    </citation>
    <scope>NUCLEOTIDE SEQUENCE [LARGE SCALE GENOMIC DNA]</scope>
    <source>
        <strain evidence="1">Glfc:IPQL:Cfum</strain>
    </source>
</reference>